<gene>
    <name evidence="1" type="ORF">DPEC_G00148520</name>
</gene>
<organism evidence="1 2">
    <name type="scientific">Dallia pectoralis</name>
    <name type="common">Alaska blackfish</name>
    <dbReference type="NCBI Taxonomy" id="75939"/>
    <lineage>
        <taxon>Eukaryota</taxon>
        <taxon>Metazoa</taxon>
        <taxon>Chordata</taxon>
        <taxon>Craniata</taxon>
        <taxon>Vertebrata</taxon>
        <taxon>Euteleostomi</taxon>
        <taxon>Actinopterygii</taxon>
        <taxon>Neopterygii</taxon>
        <taxon>Teleostei</taxon>
        <taxon>Protacanthopterygii</taxon>
        <taxon>Esociformes</taxon>
        <taxon>Umbridae</taxon>
        <taxon>Dallia</taxon>
    </lineage>
</organism>
<evidence type="ECO:0000313" key="2">
    <source>
        <dbReference type="Proteomes" id="UP001157502"/>
    </source>
</evidence>
<proteinExistence type="predicted"/>
<evidence type="ECO:0000313" key="1">
    <source>
        <dbReference type="EMBL" id="KAJ8003457.1"/>
    </source>
</evidence>
<keyword evidence="2" id="KW-1185">Reference proteome</keyword>
<dbReference type="Proteomes" id="UP001157502">
    <property type="component" value="Chromosome 12"/>
</dbReference>
<protein>
    <submittedName>
        <fullName evidence="1">Uncharacterized protein</fullName>
    </submittedName>
</protein>
<accession>A0ACC2GIS2</accession>
<reference evidence="1" key="1">
    <citation type="submission" date="2021-05" db="EMBL/GenBank/DDBJ databases">
        <authorList>
            <person name="Pan Q."/>
            <person name="Jouanno E."/>
            <person name="Zahm M."/>
            <person name="Klopp C."/>
            <person name="Cabau C."/>
            <person name="Louis A."/>
            <person name="Berthelot C."/>
            <person name="Parey E."/>
            <person name="Roest Crollius H."/>
            <person name="Montfort J."/>
            <person name="Robinson-Rechavi M."/>
            <person name="Bouchez O."/>
            <person name="Lampietro C."/>
            <person name="Lopez Roques C."/>
            <person name="Donnadieu C."/>
            <person name="Postlethwait J."/>
            <person name="Bobe J."/>
            <person name="Dillon D."/>
            <person name="Chandos A."/>
            <person name="von Hippel F."/>
            <person name="Guiguen Y."/>
        </authorList>
    </citation>
    <scope>NUCLEOTIDE SEQUENCE</scope>
    <source>
        <strain evidence="1">YG-Jan2019</strain>
    </source>
</reference>
<sequence length="67" mass="7395">MLSVSKKSVSPPPGTLGFRMRSLRTGTGREDGRKVWRTGNDSTEPRWTESVLNTHPGFTGPAVFHLI</sequence>
<name>A0ACC2GIS2_DALPE</name>
<comment type="caution">
    <text evidence="1">The sequence shown here is derived from an EMBL/GenBank/DDBJ whole genome shotgun (WGS) entry which is preliminary data.</text>
</comment>
<dbReference type="EMBL" id="CM055739">
    <property type="protein sequence ID" value="KAJ8003457.1"/>
    <property type="molecule type" value="Genomic_DNA"/>
</dbReference>